<organism evidence="6 7">
    <name type="scientific">Cereibacter sphaeroides</name>
    <name type="common">Rhodobacter sphaeroides</name>
    <dbReference type="NCBI Taxonomy" id="1063"/>
    <lineage>
        <taxon>Bacteria</taxon>
        <taxon>Pseudomonadati</taxon>
        <taxon>Pseudomonadota</taxon>
        <taxon>Alphaproteobacteria</taxon>
        <taxon>Rhodobacterales</taxon>
        <taxon>Paracoccaceae</taxon>
        <taxon>Cereibacter</taxon>
    </lineage>
</organism>
<dbReference type="RefSeq" id="WP_011337652.1">
    <property type="nucleotide sequence ID" value="NZ_BJXO01000012.1"/>
</dbReference>
<dbReference type="GeneID" id="3720367"/>
<dbReference type="PROSITE" id="PS50110">
    <property type="entry name" value="RESPONSE_REGULATORY"/>
    <property type="match status" value="1"/>
</dbReference>
<dbReference type="InterPro" id="IPR001789">
    <property type="entry name" value="Sig_transdc_resp-reg_receiver"/>
</dbReference>
<evidence type="ECO:0000256" key="1">
    <source>
        <dbReference type="ARBA" id="ARBA00022553"/>
    </source>
</evidence>
<keyword evidence="3" id="KW-0238">DNA-binding</keyword>
<dbReference type="InterPro" id="IPR011006">
    <property type="entry name" value="CheY-like_superfamily"/>
</dbReference>
<dbReference type="GO" id="GO:0000976">
    <property type="term" value="F:transcription cis-regulatory region binding"/>
    <property type="evidence" value="ECO:0007669"/>
    <property type="project" value="TreeGrafter"/>
</dbReference>
<proteinExistence type="predicted"/>
<reference evidence="6 7" key="1">
    <citation type="submission" date="2018-08" db="EMBL/GenBank/DDBJ databases">
        <title>Draft genome sequence of Rhodobacter sphaeroides FY.</title>
        <authorList>
            <person name="Rayyan A."/>
            <person name="Meyer T.E."/>
            <person name="Kyndt J.A."/>
        </authorList>
    </citation>
    <scope>NUCLEOTIDE SEQUENCE [LARGE SCALE GENOMIC DNA]</scope>
    <source>
        <strain evidence="6 7">FY</strain>
    </source>
</reference>
<evidence type="ECO:0000256" key="3">
    <source>
        <dbReference type="ARBA" id="ARBA00023125"/>
    </source>
</evidence>
<evidence type="ECO:0000313" key="7">
    <source>
        <dbReference type="Proteomes" id="UP000266305"/>
    </source>
</evidence>
<evidence type="ECO:0000313" key="6">
    <source>
        <dbReference type="EMBL" id="RHZ98259.1"/>
    </source>
</evidence>
<dbReference type="SMART" id="SM00448">
    <property type="entry name" value="REC"/>
    <property type="match status" value="1"/>
</dbReference>
<comment type="caution">
    <text evidence="6">The sequence shown here is derived from an EMBL/GenBank/DDBJ whole genome shotgun (WGS) entry which is preliminary data.</text>
</comment>
<dbReference type="GO" id="GO:0005829">
    <property type="term" value="C:cytosol"/>
    <property type="evidence" value="ECO:0007669"/>
    <property type="project" value="TreeGrafter"/>
</dbReference>
<dbReference type="PANTHER" id="PTHR48111">
    <property type="entry name" value="REGULATOR OF RPOS"/>
    <property type="match status" value="1"/>
</dbReference>
<evidence type="ECO:0000256" key="4">
    <source>
        <dbReference type="PROSITE-ProRule" id="PRU00169"/>
    </source>
</evidence>
<dbReference type="GO" id="GO:0032993">
    <property type="term" value="C:protein-DNA complex"/>
    <property type="evidence" value="ECO:0007669"/>
    <property type="project" value="TreeGrafter"/>
</dbReference>
<feature type="domain" description="Response regulatory" evidence="5">
    <location>
        <begin position="14"/>
        <end position="124"/>
    </location>
</feature>
<dbReference type="GO" id="GO:0006355">
    <property type="term" value="P:regulation of DNA-templated transcription"/>
    <property type="evidence" value="ECO:0007669"/>
    <property type="project" value="TreeGrafter"/>
</dbReference>
<protein>
    <submittedName>
        <fullName evidence="6">Response regulator</fullName>
    </submittedName>
</protein>
<name>A0AAX1UQG5_CERSP</name>
<dbReference type="Proteomes" id="UP000266305">
    <property type="component" value="Unassembled WGS sequence"/>
</dbReference>
<sequence>MTQTASGAKTGLPRILVAENDLILAMTMVDELTASGFETVGPARTEAEALRLIAHQTVDAALLDLRLDDGTCFALARTLGTRGIPFAFVTGESADAIPEQFQQIDVLQKPVTAVLLATLLDKLLQG</sequence>
<evidence type="ECO:0000259" key="5">
    <source>
        <dbReference type="PROSITE" id="PS50110"/>
    </source>
</evidence>
<dbReference type="PANTHER" id="PTHR48111:SF40">
    <property type="entry name" value="PHOSPHATE REGULON TRANSCRIPTIONAL REGULATORY PROTEIN PHOB"/>
    <property type="match status" value="1"/>
</dbReference>
<dbReference type="Gene3D" id="3.40.50.2300">
    <property type="match status" value="1"/>
</dbReference>
<feature type="modified residue" description="4-aspartylphosphate" evidence="4">
    <location>
        <position position="64"/>
    </location>
</feature>
<gene>
    <name evidence="6" type="ORF">D1114_03295</name>
</gene>
<dbReference type="GO" id="GO:0000156">
    <property type="term" value="F:phosphorelay response regulator activity"/>
    <property type="evidence" value="ECO:0007669"/>
    <property type="project" value="TreeGrafter"/>
</dbReference>
<dbReference type="SUPFAM" id="SSF52172">
    <property type="entry name" value="CheY-like"/>
    <property type="match status" value="1"/>
</dbReference>
<dbReference type="InterPro" id="IPR039420">
    <property type="entry name" value="WalR-like"/>
</dbReference>
<dbReference type="EMBL" id="QWGP01000002">
    <property type="protein sequence ID" value="RHZ98259.1"/>
    <property type="molecule type" value="Genomic_DNA"/>
</dbReference>
<evidence type="ECO:0000256" key="2">
    <source>
        <dbReference type="ARBA" id="ARBA00023012"/>
    </source>
</evidence>
<keyword evidence="1 4" id="KW-0597">Phosphoprotein</keyword>
<accession>A0AAX1UQG5</accession>
<dbReference type="Pfam" id="PF00072">
    <property type="entry name" value="Response_reg"/>
    <property type="match status" value="1"/>
</dbReference>
<dbReference type="AlphaFoldDB" id="A0AAX1UQG5"/>
<keyword evidence="2" id="KW-0902">Two-component regulatory system</keyword>